<dbReference type="Gene3D" id="3.90.1150.10">
    <property type="entry name" value="Aspartate Aminotransferase, domain 1"/>
    <property type="match status" value="1"/>
</dbReference>
<dbReference type="SUPFAM" id="SSF53383">
    <property type="entry name" value="PLP-dependent transferases"/>
    <property type="match status" value="1"/>
</dbReference>
<name>A0A835LRH9_9MAGN</name>
<dbReference type="PANTHER" id="PTHR46383">
    <property type="entry name" value="ASPARTATE AMINOTRANSFERASE"/>
    <property type="match status" value="1"/>
</dbReference>
<organism evidence="7 8">
    <name type="scientific">Coptis chinensis</name>
    <dbReference type="NCBI Taxonomy" id="261450"/>
    <lineage>
        <taxon>Eukaryota</taxon>
        <taxon>Viridiplantae</taxon>
        <taxon>Streptophyta</taxon>
        <taxon>Embryophyta</taxon>
        <taxon>Tracheophyta</taxon>
        <taxon>Spermatophyta</taxon>
        <taxon>Magnoliopsida</taxon>
        <taxon>Ranunculales</taxon>
        <taxon>Ranunculaceae</taxon>
        <taxon>Coptidoideae</taxon>
        <taxon>Coptis</taxon>
    </lineage>
</organism>
<keyword evidence="8" id="KW-1185">Reference proteome</keyword>
<evidence type="ECO:0000256" key="5">
    <source>
        <dbReference type="ARBA" id="ARBA00022898"/>
    </source>
</evidence>
<evidence type="ECO:0000256" key="3">
    <source>
        <dbReference type="ARBA" id="ARBA00022576"/>
    </source>
</evidence>
<reference evidence="7 8" key="1">
    <citation type="submission" date="2020-10" db="EMBL/GenBank/DDBJ databases">
        <title>The Coptis chinensis genome and diversification of protoberbering-type alkaloids.</title>
        <authorList>
            <person name="Wang B."/>
            <person name="Shu S."/>
            <person name="Song C."/>
            <person name="Liu Y."/>
        </authorList>
    </citation>
    <scope>NUCLEOTIDE SEQUENCE [LARGE SCALE GENOMIC DNA]</scope>
    <source>
        <strain evidence="7">HL-2020</strain>
        <tissue evidence="7">Leaf</tissue>
    </source>
</reference>
<comment type="cofactor">
    <cofactor evidence="1">
        <name>pyridoxal 5'-phosphate</name>
        <dbReference type="ChEBI" id="CHEBI:597326"/>
    </cofactor>
</comment>
<dbReference type="AlphaFoldDB" id="A0A835LRH9"/>
<dbReference type="EMBL" id="JADFTS010000006">
    <property type="protein sequence ID" value="KAF9602197.1"/>
    <property type="molecule type" value="Genomic_DNA"/>
</dbReference>
<dbReference type="GO" id="GO:0030170">
    <property type="term" value="F:pyridoxal phosphate binding"/>
    <property type="evidence" value="ECO:0007669"/>
    <property type="project" value="InterPro"/>
</dbReference>
<protein>
    <recommendedName>
        <fullName evidence="6">Aminotransferase class I/classII large domain-containing protein</fullName>
    </recommendedName>
</protein>
<keyword evidence="4" id="KW-0808">Transferase</keyword>
<evidence type="ECO:0000256" key="4">
    <source>
        <dbReference type="ARBA" id="ARBA00022679"/>
    </source>
</evidence>
<accession>A0A835LRH9</accession>
<dbReference type="Proteomes" id="UP000631114">
    <property type="component" value="Unassembled WGS sequence"/>
</dbReference>
<dbReference type="InterPro" id="IPR015421">
    <property type="entry name" value="PyrdxlP-dep_Trfase_major"/>
</dbReference>
<comment type="similarity">
    <text evidence="2">Belongs to the class-I pyridoxal-phosphate-dependent aminotransferase family.</text>
</comment>
<comment type="caution">
    <text evidence="7">The sequence shown here is derived from an EMBL/GenBank/DDBJ whole genome shotgun (WGS) entry which is preliminary data.</text>
</comment>
<gene>
    <name evidence="7" type="ORF">IFM89_025542</name>
</gene>
<dbReference type="InterPro" id="IPR004839">
    <property type="entry name" value="Aminotransferase_I/II_large"/>
</dbReference>
<dbReference type="GO" id="GO:0008483">
    <property type="term" value="F:transaminase activity"/>
    <property type="evidence" value="ECO:0007669"/>
    <property type="project" value="UniProtKB-KW"/>
</dbReference>
<evidence type="ECO:0000313" key="8">
    <source>
        <dbReference type="Proteomes" id="UP000631114"/>
    </source>
</evidence>
<sequence>MVRIIDDAFYVIRTICQLHICYVASTYEVFIRAGVLVIRLAAGEPDFNTPSVIVEVGINAICEGHTWYTPNAGLLDVCSPSDEVIIPGPFYVSYPEMARMADANPVIVETSLNNNFLLYPKVLESKLNEKSRVLILCSPSNPTGSVYPRKLMEEIAKIVAKHPRLLVLSDEIYEHIVYASTTHISLLLLCLECEREH</sequence>
<dbReference type="Gene3D" id="3.40.640.10">
    <property type="entry name" value="Type I PLP-dependent aspartate aminotransferase-like (Major domain)"/>
    <property type="match status" value="1"/>
</dbReference>
<dbReference type="OrthoDB" id="1697803at2759"/>
<keyword evidence="3" id="KW-0032">Aminotransferase</keyword>
<evidence type="ECO:0000256" key="1">
    <source>
        <dbReference type="ARBA" id="ARBA00001933"/>
    </source>
</evidence>
<dbReference type="GO" id="GO:0006520">
    <property type="term" value="P:amino acid metabolic process"/>
    <property type="evidence" value="ECO:0007669"/>
    <property type="project" value="InterPro"/>
</dbReference>
<evidence type="ECO:0000256" key="2">
    <source>
        <dbReference type="ARBA" id="ARBA00007441"/>
    </source>
</evidence>
<evidence type="ECO:0000259" key="6">
    <source>
        <dbReference type="Pfam" id="PF00155"/>
    </source>
</evidence>
<keyword evidence="5" id="KW-0663">Pyridoxal phosphate</keyword>
<dbReference type="InterPro" id="IPR050596">
    <property type="entry name" value="AspAT/PAT-like"/>
</dbReference>
<dbReference type="CDD" id="cd00609">
    <property type="entry name" value="AAT_like"/>
    <property type="match status" value="1"/>
</dbReference>
<proteinExistence type="inferred from homology"/>
<feature type="domain" description="Aminotransferase class I/classII large" evidence="6">
    <location>
        <begin position="73"/>
        <end position="185"/>
    </location>
</feature>
<dbReference type="InterPro" id="IPR015422">
    <property type="entry name" value="PyrdxlP-dep_Trfase_small"/>
</dbReference>
<dbReference type="InterPro" id="IPR015424">
    <property type="entry name" value="PyrdxlP-dep_Trfase"/>
</dbReference>
<evidence type="ECO:0000313" key="7">
    <source>
        <dbReference type="EMBL" id="KAF9602197.1"/>
    </source>
</evidence>
<dbReference type="Pfam" id="PF00155">
    <property type="entry name" value="Aminotran_1_2"/>
    <property type="match status" value="1"/>
</dbReference>
<dbReference type="PANTHER" id="PTHR46383:SF1">
    <property type="entry name" value="ASPARTATE AMINOTRANSFERASE"/>
    <property type="match status" value="1"/>
</dbReference>